<evidence type="ECO:0000256" key="1">
    <source>
        <dbReference type="PROSITE-ProRule" id="PRU00409"/>
    </source>
</evidence>
<evidence type="ECO:0000313" key="3">
    <source>
        <dbReference type="EMBL" id="CAG9609502.1"/>
    </source>
</evidence>
<sequence length="455" mass="52485">MRKRYPIEINLELSKTVYYPAELQPLLQSADRIAFGSRSCEVTLKAHPQKQNRIVISSDVKEELHFPNLNIPLHVFYENGTLFLGPLVGIFTSGFTPFPLRPIGDRSLFFSKLLSVHKTVGVVPFVFGEQHINWEEGIIEGYFYQKNGWERFNIPFPNVVYDRLPNRLSESRKEQQMVKERMQNEYLIPWYNPGFFNKLDIYDKLYNDSTVYKYLPETVPFTSFSHIEGMLSHYNSVYIKPANGSLGLGVHQVLYDRDEDLYFCRYHDQQGVKRLQKFSSLENLMKHVFQNRSLGNMLVQQGISLLKMENRSIDFRIHTNKDANGNWQITAIAAKIAGLGSVTTHVKTGGVIKTIDEIFTKEEKNHYLPKLKEAALKLSHALEKQINGNLGEIGFDLGIDKDGQIWLFEANSKPGRSIFTHPQLKDFDLLTRKLSIAYAVFLTEKAIHTPEEVFR</sequence>
<dbReference type="GO" id="GO:0005524">
    <property type="term" value="F:ATP binding"/>
    <property type="evidence" value="ECO:0007669"/>
    <property type="project" value="UniProtKB-UniRule"/>
</dbReference>
<dbReference type="Pfam" id="PF14398">
    <property type="entry name" value="ATPgrasp_YheCD"/>
    <property type="match status" value="1"/>
</dbReference>
<dbReference type="PROSITE" id="PS50975">
    <property type="entry name" value="ATP_GRASP"/>
    <property type="match status" value="1"/>
</dbReference>
<evidence type="ECO:0000313" key="4">
    <source>
        <dbReference type="Proteomes" id="UP000789845"/>
    </source>
</evidence>
<dbReference type="GO" id="GO:0046872">
    <property type="term" value="F:metal ion binding"/>
    <property type="evidence" value="ECO:0007669"/>
    <property type="project" value="InterPro"/>
</dbReference>
<dbReference type="AlphaFoldDB" id="A0A9C7GCB4"/>
<comment type="caution">
    <text evidence="3">The sequence shown here is derived from an EMBL/GenBank/DDBJ whole genome shotgun (WGS) entry which is preliminary data.</text>
</comment>
<dbReference type="SUPFAM" id="SSF56059">
    <property type="entry name" value="Glutathione synthetase ATP-binding domain-like"/>
    <property type="match status" value="1"/>
</dbReference>
<dbReference type="RefSeq" id="WP_230497732.1">
    <property type="nucleotide sequence ID" value="NZ_CAKJTG010000020.1"/>
</dbReference>
<accession>A0A9C7GCB4</accession>
<keyword evidence="1" id="KW-0547">Nucleotide-binding</keyword>
<keyword evidence="4" id="KW-1185">Reference proteome</keyword>
<dbReference type="Gene3D" id="3.30.470.20">
    <property type="entry name" value="ATP-grasp fold, B domain"/>
    <property type="match status" value="1"/>
</dbReference>
<feature type="domain" description="ATP-grasp" evidence="2">
    <location>
        <begin position="208"/>
        <end position="438"/>
    </location>
</feature>
<dbReference type="InterPro" id="IPR011761">
    <property type="entry name" value="ATP-grasp"/>
</dbReference>
<organism evidence="3 4">
    <name type="scientific">Pseudoneobacillus rhizosphaerae</name>
    <dbReference type="NCBI Taxonomy" id="2880968"/>
    <lineage>
        <taxon>Bacteria</taxon>
        <taxon>Bacillati</taxon>
        <taxon>Bacillota</taxon>
        <taxon>Bacilli</taxon>
        <taxon>Bacillales</taxon>
        <taxon>Bacillaceae</taxon>
        <taxon>Pseudoneobacillus</taxon>
    </lineage>
</organism>
<dbReference type="EMBL" id="CAKJTG010000020">
    <property type="protein sequence ID" value="CAG9609502.1"/>
    <property type="molecule type" value="Genomic_DNA"/>
</dbReference>
<reference evidence="3" key="1">
    <citation type="submission" date="2021-10" db="EMBL/GenBank/DDBJ databases">
        <authorList>
            <person name="Criscuolo A."/>
        </authorList>
    </citation>
    <scope>NUCLEOTIDE SEQUENCE</scope>
    <source>
        <strain evidence="3">CIP111885</strain>
    </source>
</reference>
<proteinExistence type="predicted"/>
<keyword evidence="1" id="KW-0067">ATP-binding</keyword>
<dbReference type="Proteomes" id="UP000789845">
    <property type="component" value="Unassembled WGS sequence"/>
</dbReference>
<evidence type="ECO:0000259" key="2">
    <source>
        <dbReference type="PROSITE" id="PS50975"/>
    </source>
</evidence>
<dbReference type="InterPro" id="IPR026838">
    <property type="entry name" value="YheC/D"/>
</dbReference>
<gene>
    <name evidence="3" type="primary">yheD_2</name>
    <name evidence="3" type="ORF">NEOCIP111885_03244</name>
</gene>
<name>A0A9C7GCB4_9BACI</name>
<protein>
    <submittedName>
        <fullName evidence="3">Endospore coat-associated protein YheD</fullName>
    </submittedName>
</protein>